<keyword evidence="2" id="KW-1185">Reference proteome</keyword>
<dbReference type="Proteomes" id="UP001303046">
    <property type="component" value="Unassembled WGS sequence"/>
</dbReference>
<sequence>MCFCARTSHLRLPPTSGAKFEISSPPRRRSALVDSTTALLFATFPLPFRCRPSPSILLAVASCCRQNSYIQSASSCQCCQYSVACHLRSTLVSIRQFLRQFDSLDVFMCLTRFAVANDRWTDGHSRKDAEQVEDHVNRGWVYDQQQHTVTASSERSSTVL</sequence>
<reference evidence="1 2" key="1">
    <citation type="submission" date="2023-08" db="EMBL/GenBank/DDBJ databases">
        <title>A Necator americanus chromosomal reference genome.</title>
        <authorList>
            <person name="Ilik V."/>
            <person name="Petrzelkova K.J."/>
            <person name="Pardy F."/>
            <person name="Fuh T."/>
            <person name="Niatou-Singa F.S."/>
            <person name="Gouil Q."/>
            <person name="Baker L."/>
            <person name="Ritchie M.E."/>
            <person name="Jex A.R."/>
            <person name="Gazzola D."/>
            <person name="Li H."/>
            <person name="Toshio Fujiwara R."/>
            <person name="Zhan B."/>
            <person name="Aroian R.V."/>
            <person name="Pafco B."/>
            <person name="Schwarz E.M."/>
        </authorList>
    </citation>
    <scope>NUCLEOTIDE SEQUENCE [LARGE SCALE GENOMIC DNA]</scope>
    <source>
        <strain evidence="1 2">Aroian</strain>
        <tissue evidence="1">Whole animal</tissue>
    </source>
</reference>
<comment type="caution">
    <text evidence="1">The sequence shown here is derived from an EMBL/GenBank/DDBJ whole genome shotgun (WGS) entry which is preliminary data.</text>
</comment>
<accession>A0ABR1C917</accession>
<evidence type="ECO:0000313" key="1">
    <source>
        <dbReference type="EMBL" id="KAK6733953.1"/>
    </source>
</evidence>
<gene>
    <name evidence="1" type="primary">Necator_chrII.g5409</name>
    <name evidence="1" type="ORF">RB195_017616</name>
</gene>
<protein>
    <submittedName>
        <fullName evidence="1">Uncharacterized protein</fullName>
    </submittedName>
</protein>
<organism evidence="1 2">
    <name type="scientific">Necator americanus</name>
    <name type="common">Human hookworm</name>
    <dbReference type="NCBI Taxonomy" id="51031"/>
    <lineage>
        <taxon>Eukaryota</taxon>
        <taxon>Metazoa</taxon>
        <taxon>Ecdysozoa</taxon>
        <taxon>Nematoda</taxon>
        <taxon>Chromadorea</taxon>
        <taxon>Rhabditida</taxon>
        <taxon>Rhabditina</taxon>
        <taxon>Rhabditomorpha</taxon>
        <taxon>Strongyloidea</taxon>
        <taxon>Ancylostomatidae</taxon>
        <taxon>Bunostominae</taxon>
        <taxon>Necator</taxon>
    </lineage>
</organism>
<evidence type="ECO:0000313" key="2">
    <source>
        <dbReference type="Proteomes" id="UP001303046"/>
    </source>
</evidence>
<dbReference type="EMBL" id="JAVFWL010000002">
    <property type="protein sequence ID" value="KAK6733953.1"/>
    <property type="molecule type" value="Genomic_DNA"/>
</dbReference>
<proteinExistence type="predicted"/>
<name>A0ABR1C917_NECAM</name>